<organism evidence="2 3">
    <name type="scientific">Candidatus Methylospira mobilis</name>
    <dbReference type="NCBI Taxonomy" id="1808979"/>
    <lineage>
        <taxon>Bacteria</taxon>
        <taxon>Pseudomonadati</taxon>
        <taxon>Pseudomonadota</taxon>
        <taxon>Gammaproteobacteria</taxon>
        <taxon>Methylococcales</taxon>
        <taxon>Methylococcaceae</taxon>
        <taxon>Candidatus Methylospira</taxon>
    </lineage>
</organism>
<dbReference type="Proteomes" id="UP000325755">
    <property type="component" value="Chromosome"/>
</dbReference>
<dbReference type="PROSITE" id="PS51257">
    <property type="entry name" value="PROKAR_LIPOPROTEIN"/>
    <property type="match status" value="1"/>
</dbReference>
<evidence type="ECO:0008006" key="4">
    <source>
        <dbReference type="Google" id="ProtNLM"/>
    </source>
</evidence>
<dbReference type="OrthoDB" id="195558at2"/>
<dbReference type="RefSeq" id="WP_153249240.1">
    <property type="nucleotide sequence ID" value="NZ_CP044205.1"/>
</dbReference>
<dbReference type="KEGG" id="mmob:F6R98_12045"/>
<evidence type="ECO:0000313" key="3">
    <source>
        <dbReference type="Proteomes" id="UP000325755"/>
    </source>
</evidence>
<proteinExistence type="predicted"/>
<dbReference type="AlphaFoldDB" id="A0A5Q0BHF9"/>
<evidence type="ECO:0000256" key="1">
    <source>
        <dbReference type="SAM" id="MobiDB-lite"/>
    </source>
</evidence>
<feature type="region of interest" description="Disordered" evidence="1">
    <location>
        <begin position="121"/>
        <end position="144"/>
    </location>
</feature>
<reference evidence="2 3" key="1">
    <citation type="submission" date="2019-09" db="EMBL/GenBank/DDBJ databases">
        <title>Ecophysiology of the spiral-shaped methanotroph Methylospira mobilis as revealed by the complete genome sequence.</title>
        <authorList>
            <person name="Oshkin I.Y."/>
            <person name="Dedysh S.N."/>
            <person name="Miroshnikov K."/>
            <person name="Danilova O.V."/>
            <person name="Hakobyan A."/>
            <person name="Liesack W."/>
        </authorList>
    </citation>
    <scope>NUCLEOTIDE SEQUENCE [LARGE SCALE GENOMIC DNA]</scope>
    <source>
        <strain evidence="2 3">Shm1</strain>
    </source>
</reference>
<sequence length="169" mass="17901">MIRIILGILSLIMVSGCAKDSFDRSMTQKEYKDLSSETVAVKPVTVAGIDIWDKGVPNKKYIVLGVINDKRRNVGYSQDSYNQSIAKLTQKAGGDAAIVLLSESKIVDTVAQGCGSSPGNQGGENCAGGASGDPSAPGGSETVYSQNREATDAVLEYRVSHVLVIKYVK</sequence>
<accession>A0A5Q0BHF9</accession>
<dbReference type="EMBL" id="CP044205">
    <property type="protein sequence ID" value="QFY43260.1"/>
    <property type="molecule type" value="Genomic_DNA"/>
</dbReference>
<protein>
    <recommendedName>
        <fullName evidence="4">Lipoprotein</fullName>
    </recommendedName>
</protein>
<feature type="compositionally biased region" description="Gly residues" evidence="1">
    <location>
        <begin position="121"/>
        <end position="131"/>
    </location>
</feature>
<dbReference type="InParanoid" id="A0A5Q0BHF9"/>
<keyword evidence="3" id="KW-1185">Reference proteome</keyword>
<name>A0A5Q0BHF9_9GAMM</name>
<gene>
    <name evidence="2" type="ORF">F6R98_12045</name>
</gene>
<evidence type="ECO:0000313" key="2">
    <source>
        <dbReference type="EMBL" id="QFY43260.1"/>
    </source>
</evidence>